<dbReference type="GO" id="GO:0075521">
    <property type="term" value="P:microtubule-dependent intracellular transport of viral material towards nucleus"/>
    <property type="evidence" value="ECO:0007669"/>
    <property type="project" value="UniProtKB-UniRule"/>
</dbReference>
<dbReference type="GO" id="GO:0042025">
    <property type="term" value="C:host cell nucleus"/>
    <property type="evidence" value="ECO:0007669"/>
    <property type="project" value="UniProtKB-SubCell"/>
</dbReference>
<evidence type="ECO:0000256" key="10">
    <source>
        <dbReference type="ARBA" id="ARBA00023046"/>
    </source>
</evidence>
<keyword evidence="2 15" id="KW-0597">Phosphoprotein</keyword>
<comment type="function">
    <text evidence="15">Minor protein of the capsid that localizes along the inner surface of the virion, within the central cavities beneath the L1 pentamers. Plays a role in capsid stabilization through interaction with the major capsid protein L1. Once the virion enters the host cell, L2 escorts the genomic DNA into the nucleus by promoting escape from the endosomal compartments and traffic through the host Golgi network. Mechanistically, the C-terminus of L2 possesses a cell-penetrating peptide that protudes from the host endosome, interacts with host cytoplasmic retromer cargo and thereby mediates the capsid delivery to the host trans-Golgi network. Plays a role through its interaction with host dynein in the intracellular microtubule-dependent transport of viral capsid toward the nucleus. Mediates the viral genome import into the nucleus through binding to host importins. Once within the nucleus, L2 localizes viral genomes to host PML bodies in order to activate early gene expression for establishment of infection. Later on, promotes late gene expression by interacting with the viral E2 protein and by inhibiting its transcriptional activation functions. During virion assembly, encapsidates the genome by direct interaction with the viral DNA.</text>
</comment>
<keyword evidence="12 15" id="KW-0238">DNA-binding</keyword>
<keyword evidence="3 15" id="KW-0167">Capsid protein</keyword>
<dbReference type="GO" id="GO:0019028">
    <property type="term" value="C:viral capsid"/>
    <property type="evidence" value="ECO:0007669"/>
    <property type="project" value="UniProtKB-UniRule"/>
</dbReference>
<dbReference type="InterPro" id="IPR000784">
    <property type="entry name" value="Late_L2"/>
</dbReference>
<gene>
    <name evidence="15 16" type="primary">L2</name>
</gene>
<evidence type="ECO:0000256" key="9">
    <source>
        <dbReference type="ARBA" id="ARBA00022952"/>
    </source>
</evidence>
<evidence type="ECO:0000256" key="12">
    <source>
        <dbReference type="ARBA" id="ARBA00023125"/>
    </source>
</evidence>
<keyword evidence="5 15" id="KW-0945">Host-virus interaction</keyword>
<organism evidence="16">
    <name type="scientific">Gammapapillomavirus 12</name>
    <dbReference type="NCBI Taxonomy" id="1513257"/>
    <lineage>
        <taxon>Viruses</taxon>
        <taxon>Monodnaviria</taxon>
        <taxon>Shotokuvirae</taxon>
        <taxon>Cossaviricota</taxon>
        <taxon>Papovaviricetes</taxon>
        <taxon>Zurhausenvirales</taxon>
        <taxon>Papillomaviridae</taxon>
        <taxon>Firstpapillomavirinae</taxon>
        <taxon>Gammapapillomavirus</taxon>
    </lineage>
</organism>
<evidence type="ECO:0000256" key="14">
    <source>
        <dbReference type="ARBA" id="ARBA00023296"/>
    </source>
</evidence>
<keyword evidence="11 15" id="KW-1176">Cytoplasmic inwards viral transport</keyword>
<comment type="PTM">
    <text evidence="15">Highly phosphorylated.</text>
</comment>
<protein>
    <recommendedName>
        <fullName evidence="15">Minor capsid protein L2</fullName>
    </recommendedName>
</protein>
<keyword evidence="6" id="KW-1040">Host Golgi apparatus</keyword>
<evidence type="ECO:0000256" key="15">
    <source>
        <dbReference type="HAMAP-Rule" id="MF_04003"/>
    </source>
</evidence>
<comment type="similarity">
    <text evidence="15">Belongs to the papillomaviridae L2 protein family.</text>
</comment>
<dbReference type="EMBL" id="MF588773">
    <property type="protein sequence ID" value="ATQ38683.1"/>
    <property type="molecule type" value="Genomic_DNA"/>
</dbReference>
<accession>A0A2D2AMK7</accession>
<dbReference type="GO" id="GO:0003677">
    <property type="term" value="F:DNA binding"/>
    <property type="evidence" value="ECO:0007669"/>
    <property type="project" value="UniProtKB-UniRule"/>
</dbReference>
<evidence type="ECO:0000256" key="6">
    <source>
        <dbReference type="ARBA" id="ARBA00022812"/>
    </source>
</evidence>
<keyword evidence="14 15" id="KW-1160">Virus entry into host cell</keyword>
<evidence type="ECO:0000256" key="3">
    <source>
        <dbReference type="ARBA" id="ARBA00022561"/>
    </source>
</evidence>
<keyword evidence="9 15" id="KW-1177">Microtubular inwards viral transport</keyword>
<keyword evidence="4 15" id="KW-1048">Host nucleus</keyword>
<comment type="subcellular location">
    <subcellularLocation>
        <location evidence="15">Virion</location>
    </subcellularLocation>
    <subcellularLocation>
        <location evidence="15">Host nucleus</location>
    </subcellularLocation>
</comment>
<evidence type="ECO:0000256" key="13">
    <source>
        <dbReference type="ARBA" id="ARBA00023157"/>
    </source>
</evidence>
<reference evidence="16" key="1">
    <citation type="journal article" date="2018" name="MSphere">
        <title>Metagenomic Discovery of 83 New Human Papillomavirus Types in Patients with Immunodeficiency.</title>
        <authorList>
            <person name="Pastrana D.V."/>
            <person name="Peretti A."/>
            <person name="Welch N.L."/>
            <person name="Borgogna C."/>
            <person name="Olivero C."/>
            <person name="Badolato R."/>
            <person name="Notarangelo L.D."/>
            <person name="Gariglio M."/>
            <person name="FitzGerald P.C."/>
            <person name="McIntosh C.E."/>
            <person name="Reeves J."/>
            <person name="Starrett G.J."/>
            <person name="Bliskovsky V."/>
            <person name="Velez D."/>
            <person name="Brownell I."/>
            <person name="Yarchoan R."/>
            <person name="Wyvill K.M."/>
            <person name="Uldrick T.S."/>
            <person name="Maldarelli F."/>
            <person name="Lisco A."/>
            <person name="Sereti I."/>
            <person name="Gonzalez C.M."/>
            <person name="Androphy E.J."/>
            <person name="McBride A.A."/>
            <person name="Van Doorslaer K."/>
            <person name="Garcia F."/>
            <person name="Dvoretzky I."/>
            <person name="Liu J.S."/>
            <person name="Han J."/>
            <person name="Murphy P.M."/>
            <person name="McDermott D.H."/>
            <person name="Buck C.B."/>
        </authorList>
    </citation>
    <scope>NUCLEOTIDE SEQUENCE</scope>
    <source>
        <strain evidence="16">IGamma12_w35c43b</strain>
    </source>
</reference>
<proteinExistence type="inferred from homology"/>
<keyword evidence="7 15" id="KW-0946">Virion</keyword>
<dbReference type="Pfam" id="PF00513">
    <property type="entry name" value="Late_protein_L2"/>
    <property type="match status" value="1"/>
</dbReference>
<evidence type="ECO:0000313" key="16">
    <source>
        <dbReference type="EMBL" id="ATQ38683.1"/>
    </source>
</evidence>
<evidence type="ECO:0000256" key="7">
    <source>
        <dbReference type="ARBA" id="ARBA00022844"/>
    </source>
</evidence>
<keyword evidence="10" id="KW-1039">Host endosome</keyword>
<dbReference type="GO" id="GO:0046718">
    <property type="term" value="P:symbiont entry into host cell"/>
    <property type="evidence" value="ECO:0007669"/>
    <property type="project" value="UniProtKB-KW"/>
</dbReference>
<evidence type="ECO:0000256" key="11">
    <source>
        <dbReference type="ARBA" id="ARBA00023120"/>
    </source>
</evidence>
<keyword evidence="1 15" id="KW-1163">Viral penetration into host nucleus</keyword>
<dbReference type="GO" id="GO:0005198">
    <property type="term" value="F:structural molecule activity"/>
    <property type="evidence" value="ECO:0007669"/>
    <property type="project" value="UniProtKB-UniRule"/>
</dbReference>
<evidence type="ECO:0000256" key="2">
    <source>
        <dbReference type="ARBA" id="ARBA00022553"/>
    </source>
</evidence>
<feature type="disulfide bond" evidence="15">
    <location>
        <begin position="19"/>
        <end position="25"/>
    </location>
</feature>
<evidence type="ECO:0000256" key="1">
    <source>
        <dbReference type="ARBA" id="ARBA00022524"/>
    </source>
</evidence>
<comment type="caution">
    <text evidence="15">Lacks conserved residue(s) required for the propagation of feature annotation.</text>
</comment>
<keyword evidence="13 15" id="KW-1015">Disulfide bond</keyword>
<evidence type="ECO:0000256" key="5">
    <source>
        <dbReference type="ARBA" id="ARBA00022581"/>
    </source>
</evidence>
<keyword evidence="8 15" id="KW-0426">Late protein</keyword>
<dbReference type="GO" id="GO:0075732">
    <property type="term" value="P:viral penetration into host nucleus"/>
    <property type="evidence" value="ECO:0007669"/>
    <property type="project" value="UniProtKB-KW"/>
</dbReference>
<comment type="subunit">
    <text evidence="15">Interacts with major capsid protein L1. Interacts with E2; this interaction inhibits E2 transcriptional activity but not the DNA replication function E2. Interacts with host HSPA8; this interaction is required for L2 nuclear translocation. Interacts with host importins KPNB2 and KPNB3. Forms a complex with importin alpha2-beta1 heterodimers via interaction with the importin alpha2 adapter. Interacts with host DYNLT1; this interaction is essential for virus intracellular transport during entry. Interacts (via C-terminus) with host retromer subunits VPS35 AND VPS29.</text>
</comment>
<dbReference type="HAMAP" id="MF_04003">
    <property type="entry name" value="PPV_L2"/>
    <property type="match status" value="1"/>
</dbReference>
<sequence length="505" mass="54885">MESTKRRKRAAPDQLYRHCLQGGDCIPDVQNKYEQKTWADIFLKVFGSLLYLGNLGIGTGKGSGGSLGYRPLGSTRVGEAAPITPARPSILIDAVGPSNIVPIDASTPAVVPLSEGTLDSGFIAPDAGPGVGVEELELYTINDPTTDVGGVQPTPTVVSTEEGAVAVIDALPAPDRPVQVFYDPNPMTESNINIFPALPSAASDVNVFVDSFSSDVIGGFDEIPLQRLDFAELNIEEAPMQSTPVQKVEAALSRAKTLYNRYFKQVPVRSATFLTQPSSLVQFEFENPAFEDISIQFERDLAQVAAAPDAEFADVITLHRPQLSSVEGTVRVSRLGETGTITTRSGLVIGQKVHFYHDLSEIEAVEQIELHSLGEYTGLNTVVDDILASTVVDPTNATNISYSEDAILDEYTENFNNAHLIITATGETEETIFIPTIAIRNPVLVNITDIDSSLIVSHQNDLDAIIEPKLIYPASVLPNYLLDTYEDFFLYPGLYPKKRRRIDVL</sequence>
<evidence type="ECO:0000256" key="8">
    <source>
        <dbReference type="ARBA" id="ARBA00022921"/>
    </source>
</evidence>
<name>A0A2D2AMK7_9PAPI</name>
<dbReference type="GO" id="GO:0043657">
    <property type="term" value="C:host cell"/>
    <property type="evidence" value="ECO:0007669"/>
    <property type="project" value="GOC"/>
</dbReference>
<evidence type="ECO:0000256" key="4">
    <source>
        <dbReference type="ARBA" id="ARBA00022562"/>
    </source>
</evidence>